<feature type="region of interest" description="Disordered" evidence="1">
    <location>
        <begin position="142"/>
        <end position="180"/>
    </location>
</feature>
<dbReference type="RefSeq" id="WP_150723369.1">
    <property type="nucleotide sequence ID" value="NZ_CABPRV010000016.1"/>
</dbReference>
<keyword evidence="3" id="KW-1185">Reference proteome</keyword>
<protein>
    <submittedName>
        <fullName evidence="2">Uncharacterized protein</fullName>
    </submittedName>
</protein>
<comment type="caution">
    <text evidence="2">The sequence shown here is derived from an EMBL/GenBank/DDBJ whole genome shotgun (WGS) entry which is preliminary data.</text>
</comment>
<sequence length="180" mass="18994">MIHLNSTFSSANQAPIMLTIPPARPSEGSEGTRGCRISMALLPTGITQLSIEFPASLQKVAPLQYQQSAMGVVAGEPGCNGAVPDGSHRDPNALNASPVDPSTVLLSGRGESCPEAGGNDGQVKESMVQQTRSINLRCKQCFRTTSEESSESSGDDNWKAPKNGTPQRPNEPLGSDSERE</sequence>
<name>A0ABY6WBU7_9BURK</name>
<reference evidence="2 3" key="1">
    <citation type="submission" date="2019-08" db="EMBL/GenBank/DDBJ databases">
        <authorList>
            <person name="Peeters C."/>
        </authorList>
    </citation>
    <scope>NUCLEOTIDE SEQUENCE [LARGE SCALE GENOMIC DNA]</scope>
    <source>
        <strain evidence="2 3">LMG 20602</strain>
    </source>
</reference>
<evidence type="ECO:0000313" key="3">
    <source>
        <dbReference type="Proteomes" id="UP000366065"/>
    </source>
</evidence>
<feature type="region of interest" description="Disordered" evidence="1">
    <location>
        <begin position="108"/>
        <end position="129"/>
    </location>
</feature>
<evidence type="ECO:0000256" key="1">
    <source>
        <dbReference type="SAM" id="MobiDB-lite"/>
    </source>
</evidence>
<dbReference type="EMBL" id="CABPRV010000016">
    <property type="protein sequence ID" value="VVE53610.1"/>
    <property type="molecule type" value="Genomic_DNA"/>
</dbReference>
<gene>
    <name evidence="2" type="ORF">PCA20602_04881</name>
</gene>
<evidence type="ECO:0000313" key="2">
    <source>
        <dbReference type="EMBL" id="VVE53610.1"/>
    </source>
</evidence>
<dbReference type="Proteomes" id="UP000366065">
    <property type="component" value="Unassembled WGS sequence"/>
</dbReference>
<accession>A0ABY6WBU7</accession>
<organism evidence="2 3">
    <name type="scientific">Pandoraea capi</name>
    <dbReference type="NCBI Taxonomy" id="2508286"/>
    <lineage>
        <taxon>Bacteria</taxon>
        <taxon>Pseudomonadati</taxon>
        <taxon>Pseudomonadota</taxon>
        <taxon>Betaproteobacteria</taxon>
        <taxon>Burkholderiales</taxon>
        <taxon>Burkholderiaceae</taxon>
        <taxon>Pandoraea</taxon>
    </lineage>
</organism>
<proteinExistence type="predicted"/>